<keyword evidence="6 12" id="KW-1133">Transmembrane helix</keyword>
<feature type="binding site" evidence="11">
    <location>
        <position position="248"/>
    </location>
    <ligand>
        <name>Mn(2+)</name>
        <dbReference type="ChEBI" id="CHEBI:29035"/>
    </ligand>
</feature>
<dbReference type="PANTHER" id="PTHR47371">
    <property type="entry name" value="LIPOTEICHOIC ACID SYNTHASE"/>
    <property type="match status" value="1"/>
</dbReference>
<keyword evidence="15" id="KW-1185">Reference proteome</keyword>
<proteinExistence type="inferred from homology"/>
<feature type="transmembrane region" description="Helical" evidence="12">
    <location>
        <begin position="36"/>
        <end position="57"/>
    </location>
</feature>
<evidence type="ECO:0000256" key="9">
    <source>
        <dbReference type="PIRSR" id="PIRSR005091-1"/>
    </source>
</evidence>
<feature type="transmembrane region" description="Helical" evidence="12">
    <location>
        <begin position="12"/>
        <end position="30"/>
    </location>
</feature>
<feature type="transmembrane region" description="Helical" evidence="12">
    <location>
        <begin position="147"/>
        <end position="168"/>
    </location>
</feature>
<evidence type="ECO:0000313" key="15">
    <source>
        <dbReference type="Proteomes" id="UP000317036"/>
    </source>
</evidence>
<evidence type="ECO:0000256" key="11">
    <source>
        <dbReference type="PIRSR" id="PIRSR005091-3"/>
    </source>
</evidence>
<dbReference type="Gene3D" id="3.30.1120.170">
    <property type="match status" value="1"/>
</dbReference>
<dbReference type="InterPro" id="IPR017850">
    <property type="entry name" value="Alkaline_phosphatase_core_sf"/>
</dbReference>
<reference evidence="14 15" key="1">
    <citation type="submission" date="2019-07" db="EMBL/GenBank/DDBJ databases">
        <authorList>
            <person name="Kim J."/>
        </authorList>
    </citation>
    <scope>NUCLEOTIDE SEQUENCE [LARGE SCALE GENOMIC DNA]</scope>
    <source>
        <strain evidence="14 15">JC52</strain>
    </source>
</reference>
<feature type="binding site" evidence="11">
    <location>
        <position position="466"/>
    </location>
    <ligand>
        <name>Mn(2+)</name>
        <dbReference type="ChEBI" id="CHEBI:29035"/>
    </ligand>
</feature>
<name>A0A559K708_9BACL</name>
<evidence type="ECO:0000256" key="6">
    <source>
        <dbReference type="ARBA" id="ARBA00022989"/>
    </source>
</evidence>
<evidence type="ECO:0000256" key="7">
    <source>
        <dbReference type="ARBA" id="ARBA00023136"/>
    </source>
</evidence>
<evidence type="ECO:0000256" key="3">
    <source>
        <dbReference type="ARBA" id="ARBA00009983"/>
    </source>
</evidence>
<evidence type="ECO:0000313" key="14">
    <source>
        <dbReference type="EMBL" id="TVY07863.1"/>
    </source>
</evidence>
<evidence type="ECO:0000256" key="12">
    <source>
        <dbReference type="SAM" id="Phobius"/>
    </source>
</evidence>
<keyword evidence="7 8" id="KW-0472">Membrane</keyword>
<dbReference type="PANTHER" id="PTHR47371:SF3">
    <property type="entry name" value="PHOSPHOGLYCEROL TRANSFERASE I"/>
    <property type="match status" value="1"/>
</dbReference>
<sequence length="626" mass="71064">MRSGSGVGRSLFVVFTVILWVKLALLRYFLFEQVAWKWWLVDLSSLLVFTGLIELRFSHRPKRIAYWVFNGILSLICFAATLYFEHFGSVITYTSVLEAKQLMQISSSIKATIDPVDYLFFVDFILGLVIWLARRRRNNPMLSDDRPMPGFVLAVVTLICIGISAWLVKTDKGITNELVRAEQLGLMNYEVTVAVNGISEKNKLSFTNMTQARAVINQVEASYGYNPSATTNYFGSQKGMNVIVVQLEAYQNFLIHLSYQGKELTPVLNKLSEESFYFPHIFQQIGQGNTSDAEFMSNTSIYPTGTIPMSTGFGDRVLPSMPRLLEAQGYEADTFHVNEVHFWDRYKLYPAVGFTHYFDKPYYTNDNFNEFGASDEELFRVGSEKLNDLHKQNKPFYAQFITVSSHFPFKVPASFQKMTVPPSMAGKQIGDYIIAANYTDYALGTFIDRLKASGLWDSTVLVAYGDHFGLQPEDIKVDELNKELGITYHEQVTRFNIPLFIHLPGQTKGQVINQVGGQLDIMPTLANLLGISLNEQGFIHFGQDLLNIQKNVFGMRYYLPTGSFFNDHILFVPGKGFDDGTAVALDTLKPVADFSAYRSDYDYVLKLMKLSDQYVNMLPKREELSK</sequence>
<feature type="transmembrane region" description="Helical" evidence="12">
    <location>
        <begin position="118"/>
        <end position="135"/>
    </location>
</feature>
<dbReference type="GO" id="GO:0046872">
    <property type="term" value="F:metal ion binding"/>
    <property type="evidence" value="ECO:0007669"/>
    <property type="project" value="UniProtKB-KW"/>
</dbReference>
<dbReference type="Gene3D" id="3.40.720.10">
    <property type="entry name" value="Alkaline Phosphatase, subunit A"/>
    <property type="match status" value="1"/>
</dbReference>
<keyword evidence="4 8" id="KW-1003">Cell membrane</keyword>
<comment type="pathway">
    <text evidence="2">Cell wall biogenesis; lipoteichoic acid biosynthesis.</text>
</comment>
<dbReference type="SUPFAM" id="SSF53649">
    <property type="entry name" value="Alkaline phosphatase-like"/>
    <property type="match status" value="1"/>
</dbReference>
<dbReference type="EMBL" id="VNJI01000031">
    <property type="protein sequence ID" value="TVY07863.1"/>
    <property type="molecule type" value="Genomic_DNA"/>
</dbReference>
<evidence type="ECO:0000256" key="1">
    <source>
        <dbReference type="ARBA" id="ARBA00004651"/>
    </source>
</evidence>
<dbReference type="InterPro" id="IPR050448">
    <property type="entry name" value="OpgB/LTA_synthase_biosynth"/>
</dbReference>
<feature type="binding site" evidence="11">
    <location>
        <position position="467"/>
    </location>
    <ligand>
        <name>Mn(2+)</name>
        <dbReference type="ChEBI" id="CHEBI:29035"/>
    </ligand>
</feature>
<protein>
    <submittedName>
        <fullName evidence="14">LTA synthase family protein</fullName>
    </submittedName>
</protein>
<feature type="domain" description="Sulfatase N-terminal" evidence="13">
    <location>
        <begin position="241"/>
        <end position="531"/>
    </location>
</feature>
<evidence type="ECO:0000256" key="2">
    <source>
        <dbReference type="ARBA" id="ARBA00004936"/>
    </source>
</evidence>
<keyword evidence="10" id="KW-0479">Metal-binding</keyword>
<dbReference type="InterPro" id="IPR012160">
    <property type="entry name" value="LtaS-like"/>
</dbReference>
<evidence type="ECO:0000256" key="5">
    <source>
        <dbReference type="ARBA" id="ARBA00022692"/>
    </source>
</evidence>
<evidence type="ECO:0000256" key="8">
    <source>
        <dbReference type="PIRNR" id="PIRNR005091"/>
    </source>
</evidence>
<dbReference type="GO" id="GO:0005886">
    <property type="term" value="C:plasma membrane"/>
    <property type="evidence" value="ECO:0007669"/>
    <property type="project" value="UniProtKB-SubCell"/>
</dbReference>
<dbReference type="Proteomes" id="UP000317036">
    <property type="component" value="Unassembled WGS sequence"/>
</dbReference>
<gene>
    <name evidence="14" type="ORF">FPZ49_21895</name>
</gene>
<accession>A0A559K708</accession>
<feature type="active site" evidence="9">
    <location>
        <position position="290"/>
    </location>
</feature>
<evidence type="ECO:0000259" key="13">
    <source>
        <dbReference type="Pfam" id="PF00884"/>
    </source>
</evidence>
<feature type="transmembrane region" description="Helical" evidence="12">
    <location>
        <begin position="64"/>
        <end position="84"/>
    </location>
</feature>
<comment type="similarity">
    <text evidence="3 8">Belongs to the LTA synthase family.</text>
</comment>
<dbReference type="CDD" id="cd16015">
    <property type="entry name" value="LTA_synthase"/>
    <property type="match status" value="1"/>
</dbReference>
<dbReference type="PIRSF" id="PIRSF005091">
    <property type="entry name" value="Mmb_sulf_HI1246"/>
    <property type="match status" value="1"/>
</dbReference>
<comment type="subcellular location">
    <subcellularLocation>
        <location evidence="1">Cell membrane</location>
        <topology evidence="1">Multi-pass membrane protein</topology>
    </subcellularLocation>
</comment>
<comment type="caution">
    <text evidence="14">The sequence shown here is derived from an EMBL/GenBank/DDBJ whole genome shotgun (WGS) entry which is preliminary data.</text>
</comment>
<dbReference type="InterPro" id="IPR000917">
    <property type="entry name" value="Sulfatase_N"/>
</dbReference>
<evidence type="ECO:0000256" key="4">
    <source>
        <dbReference type="ARBA" id="ARBA00022475"/>
    </source>
</evidence>
<dbReference type="Pfam" id="PF00884">
    <property type="entry name" value="Sulfatase"/>
    <property type="match status" value="1"/>
</dbReference>
<dbReference type="AlphaFoldDB" id="A0A559K708"/>
<dbReference type="OrthoDB" id="5901192at2"/>
<evidence type="ECO:0000256" key="10">
    <source>
        <dbReference type="PIRSR" id="PIRSR005091-2"/>
    </source>
</evidence>
<feature type="binding site" evidence="10">
    <location>
        <position position="406"/>
    </location>
    <ligand>
        <name>substrate</name>
    </ligand>
</feature>
<feature type="binding site" evidence="11">
    <location>
        <position position="290"/>
    </location>
    <ligand>
        <name>Mn(2+)</name>
        <dbReference type="ChEBI" id="CHEBI:29035"/>
    </ligand>
</feature>
<keyword evidence="10" id="KW-0464">Manganese</keyword>
<keyword evidence="5 12" id="KW-0812">Transmembrane</keyword>
<organism evidence="14 15">
    <name type="scientific">Paenibacillus cremeus</name>
    <dbReference type="NCBI Taxonomy" id="2163881"/>
    <lineage>
        <taxon>Bacteria</taxon>
        <taxon>Bacillati</taxon>
        <taxon>Bacillota</taxon>
        <taxon>Bacilli</taxon>
        <taxon>Bacillales</taxon>
        <taxon>Paenibacillaceae</taxon>
        <taxon>Paenibacillus</taxon>
    </lineage>
</organism>